<accession>A0A8J7NLK4</accession>
<evidence type="ECO:0000313" key="5">
    <source>
        <dbReference type="EMBL" id="MBN3314503.1"/>
    </source>
</evidence>
<dbReference type="Pfam" id="PF15059">
    <property type="entry name" value="Speriolin_C"/>
    <property type="match status" value="1"/>
</dbReference>
<gene>
    <name evidence="5" type="primary">Spatc1l_1</name>
    <name evidence="5" type="ORF">GTO95_0007112</name>
</gene>
<feature type="domain" description="Speriolin C-terminal" evidence="4">
    <location>
        <begin position="203"/>
        <end position="347"/>
    </location>
</feature>
<dbReference type="AlphaFoldDB" id="A0A8J7NLK4"/>
<dbReference type="InterPro" id="IPR026715">
    <property type="entry name" value="SPATC1"/>
</dbReference>
<feature type="non-terminal residue" evidence="5">
    <location>
        <position position="348"/>
    </location>
</feature>
<name>A0A8J7NLK4_ATRSP</name>
<evidence type="ECO:0000313" key="6">
    <source>
        <dbReference type="Proteomes" id="UP000736164"/>
    </source>
</evidence>
<feature type="coiled-coil region" evidence="1">
    <location>
        <begin position="5"/>
        <end position="32"/>
    </location>
</feature>
<dbReference type="Pfam" id="PF15058">
    <property type="entry name" value="Speriolin_N"/>
    <property type="match status" value="1"/>
</dbReference>
<evidence type="ECO:0000256" key="2">
    <source>
        <dbReference type="SAM" id="MobiDB-lite"/>
    </source>
</evidence>
<feature type="region of interest" description="Disordered" evidence="2">
    <location>
        <begin position="126"/>
        <end position="152"/>
    </location>
</feature>
<dbReference type="EMBL" id="JAAWVO010015641">
    <property type="protein sequence ID" value="MBN3314503.1"/>
    <property type="molecule type" value="Genomic_DNA"/>
</dbReference>
<proteinExistence type="predicted"/>
<organism evidence="5 6">
    <name type="scientific">Atractosteus spatula</name>
    <name type="common">Alligator gar</name>
    <name type="synonym">Lepisosteus spatula</name>
    <dbReference type="NCBI Taxonomy" id="7917"/>
    <lineage>
        <taxon>Eukaryota</taxon>
        <taxon>Metazoa</taxon>
        <taxon>Chordata</taxon>
        <taxon>Craniata</taxon>
        <taxon>Vertebrata</taxon>
        <taxon>Euteleostomi</taxon>
        <taxon>Actinopterygii</taxon>
        <taxon>Neopterygii</taxon>
        <taxon>Holostei</taxon>
        <taxon>Semionotiformes</taxon>
        <taxon>Lepisosteidae</taxon>
        <taxon>Atractosteus</taxon>
    </lineage>
</organism>
<reference evidence="5" key="1">
    <citation type="journal article" date="2021" name="Cell">
        <title>Tracing the genetic footprints of vertebrate landing in non-teleost ray-finned fishes.</title>
        <authorList>
            <person name="Bi X."/>
            <person name="Wang K."/>
            <person name="Yang L."/>
            <person name="Pan H."/>
            <person name="Jiang H."/>
            <person name="Wei Q."/>
            <person name="Fang M."/>
            <person name="Yu H."/>
            <person name="Zhu C."/>
            <person name="Cai Y."/>
            <person name="He Y."/>
            <person name="Gan X."/>
            <person name="Zeng H."/>
            <person name="Yu D."/>
            <person name="Zhu Y."/>
            <person name="Jiang H."/>
            <person name="Qiu Q."/>
            <person name="Yang H."/>
            <person name="Zhang Y.E."/>
            <person name="Wang W."/>
            <person name="Zhu M."/>
            <person name="He S."/>
            <person name="Zhang G."/>
        </authorList>
    </citation>
    <scope>NUCLEOTIDE SEQUENCE</scope>
    <source>
        <strain evidence="5">Allg_001</strain>
    </source>
</reference>
<feature type="domain" description="Speriolin N-terminal" evidence="3">
    <location>
        <begin position="6"/>
        <end position="40"/>
    </location>
</feature>
<dbReference type="Proteomes" id="UP000736164">
    <property type="component" value="Unassembled WGS sequence"/>
</dbReference>
<dbReference type="GO" id="GO:0005813">
    <property type="term" value="C:centrosome"/>
    <property type="evidence" value="ECO:0007669"/>
    <property type="project" value="TreeGrafter"/>
</dbReference>
<dbReference type="InterPro" id="IPR029384">
    <property type="entry name" value="Speriolin_C"/>
</dbReference>
<evidence type="ECO:0000259" key="3">
    <source>
        <dbReference type="Pfam" id="PF15058"/>
    </source>
</evidence>
<protein>
    <submittedName>
        <fullName evidence="5">SPC1L protein</fullName>
    </submittedName>
</protein>
<feature type="non-terminal residue" evidence="5">
    <location>
        <position position="1"/>
    </location>
</feature>
<dbReference type="PANTHER" id="PTHR22192:SF17">
    <property type="entry name" value="SPERIOLIN-LIKE PROTEIN"/>
    <property type="match status" value="1"/>
</dbReference>
<keyword evidence="1" id="KW-0175">Coiled coil</keyword>
<dbReference type="PANTHER" id="PTHR22192">
    <property type="entry name" value="SPERIOLIN"/>
    <property type="match status" value="1"/>
</dbReference>
<sequence length="348" mass="39374">MSENADSVRKDKARLVAENEELKKHLQLMKENEELKKILSSYTQTKINEKDCGEKLGIMPFGHPVSTCVERTAAIFSVPDTATQAGEKRLGLNSVMFRLRENEDKASSPTFEDYFYTSLQLGDPEQRGLQRGSLSQNRDHKQGTPLTTGQVQTRMSEHCLHKGAPLSEVKMLSSLDSAPGTKIQSFYDNELRMLPSVEEGGRVVGEIAFQLDRRILGKVFPGFTRLYGFSVSNIPEKIQQVSYNPLTGTLQQSQRREMLERYDSLMSQLEKFGYNPKVHPAFCEFVVNTYGILKHRPEGQPPVVYSDPITLRKLTRDTVPAKFLQDSLLILNCLCELSRTDGKPLFTF</sequence>
<evidence type="ECO:0000256" key="1">
    <source>
        <dbReference type="SAM" id="Coils"/>
    </source>
</evidence>
<keyword evidence="6" id="KW-1185">Reference proteome</keyword>
<dbReference type="InterPro" id="IPR029385">
    <property type="entry name" value="Speriolin_N"/>
</dbReference>
<evidence type="ECO:0000259" key="4">
    <source>
        <dbReference type="Pfam" id="PF15059"/>
    </source>
</evidence>
<comment type="caution">
    <text evidence="5">The sequence shown here is derived from an EMBL/GenBank/DDBJ whole genome shotgun (WGS) entry which is preliminary data.</text>
</comment>